<dbReference type="EMBL" id="CAJNRD030001122">
    <property type="protein sequence ID" value="CAG5100533.1"/>
    <property type="molecule type" value="Genomic_DNA"/>
</dbReference>
<dbReference type="AlphaFoldDB" id="A0A8J2MPF2"/>
<dbReference type="OrthoDB" id="415822at2759"/>
<keyword evidence="3" id="KW-1185">Reference proteome</keyword>
<feature type="region of interest" description="Disordered" evidence="1">
    <location>
        <begin position="1"/>
        <end position="20"/>
    </location>
</feature>
<name>A0A8J2MPF2_COTCN</name>
<dbReference type="Proteomes" id="UP000786811">
    <property type="component" value="Unassembled WGS sequence"/>
</dbReference>
<protein>
    <submittedName>
        <fullName evidence="2">Uncharacterized protein</fullName>
    </submittedName>
</protein>
<evidence type="ECO:0000313" key="2">
    <source>
        <dbReference type="EMBL" id="CAG5100533.1"/>
    </source>
</evidence>
<sequence>MVRRRNGHGSNLDCEHKKRYRQQQRKWSSVGLAFSPVSQRDNSKRKWNVRKLDPEALRASLARSCSTLQNIPTPDTCSETERTVLNMMKEISAACNASMPQLKNRSFHRPAYWWSTDIAELRKICH</sequence>
<accession>A0A8J2MPF2</accession>
<evidence type="ECO:0000313" key="3">
    <source>
        <dbReference type="Proteomes" id="UP000786811"/>
    </source>
</evidence>
<gene>
    <name evidence="2" type="ORF">HICCMSTLAB_LOCUS9606</name>
</gene>
<proteinExistence type="predicted"/>
<evidence type="ECO:0000256" key="1">
    <source>
        <dbReference type="SAM" id="MobiDB-lite"/>
    </source>
</evidence>
<reference evidence="2" key="1">
    <citation type="submission" date="2021-04" db="EMBL/GenBank/DDBJ databases">
        <authorList>
            <person name="Chebbi M.A.C M."/>
        </authorList>
    </citation>
    <scope>NUCLEOTIDE SEQUENCE</scope>
</reference>
<comment type="caution">
    <text evidence="2">The sequence shown here is derived from an EMBL/GenBank/DDBJ whole genome shotgun (WGS) entry which is preliminary data.</text>
</comment>
<organism evidence="2 3">
    <name type="scientific">Cotesia congregata</name>
    <name type="common">Parasitoid wasp</name>
    <name type="synonym">Apanteles congregatus</name>
    <dbReference type="NCBI Taxonomy" id="51543"/>
    <lineage>
        <taxon>Eukaryota</taxon>
        <taxon>Metazoa</taxon>
        <taxon>Ecdysozoa</taxon>
        <taxon>Arthropoda</taxon>
        <taxon>Hexapoda</taxon>
        <taxon>Insecta</taxon>
        <taxon>Pterygota</taxon>
        <taxon>Neoptera</taxon>
        <taxon>Endopterygota</taxon>
        <taxon>Hymenoptera</taxon>
        <taxon>Apocrita</taxon>
        <taxon>Ichneumonoidea</taxon>
        <taxon>Braconidae</taxon>
        <taxon>Microgastrinae</taxon>
        <taxon>Cotesia</taxon>
    </lineage>
</organism>